<dbReference type="Gene3D" id="2.40.330.10">
    <property type="entry name" value="DNA-binding pseudobarrel domain"/>
    <property type="match status" value="1"/>
</dbReference>
<dbReference type="GO" id="GO:0005634">
    <property type="term" value="C:nucleus"/>
    <property type="evidence" value="ECO:0007669"/>
    <property type="project" value="UniProtKB-SubCell"/>
</dbReference>
<evidence type="ECO:0000313" key="6">
    <source>
        <dbReference type="EMBL" id="GAU39683.1"/>
    </source>
</evidence>
<dbReference type="InterPro" id="IPR015300">
    <property type="entry name" value="DNA-bd_pseudobarrel_sf"/>
</dbReference>
<dbReference type="InterPro" id="IPR050655">
    <property type="entry name" value="Plant_B3_domain"/>
</dbReference>
<dbReference type="SUPFAM" id="SSF101936">
    <property type="entry name" value="DNA-binding pseudobarrel domain"/>
    <property type="match status" value="1"/>
</dbReference>
<organism evidence="6 7">
    <name type="scientific">Trifolium subterraneum</name>
    <name type="common">Subterranean clover</name>
    <dbReference type="NCBI Taxonomy" id="3900"/>
    <lineage>
        <taxon>Eukaryota</taxon>
        <taxon>Viridiplantae</taxon>
        <taxon>Streptophyta</taxon>
        <taxon>Embryophyta</taxon>
        <taxon>Tracheophyta</taxon>
        <taxon>Spermatophyta</taxon>
        <taxon>Magnoliopsida</taxon>
        <taxon>eudicotyledons</taxon>
        <taxon>Gunneridae</taxon>
        <taxon>Pentapetalae</taxon>
        <taxon>rosids</taxon>
        <taxon>fabids</taxon>
        <taxon>Fabales</taxon>
        <taxon>Fabaceae</taxon>
        <taxon>Papilionoideae</taxon>
        <taxon>50 kb inversion clade</taxon>
        <taxon>NPAAA clade</taxon>
        <taxon>Hologalegina</taxon>
        <taxon>IRL clade</taxon>
        <taxon>Trifolieae</taxon>
        <taxon>Trifolium</taxon>
    </lineage>
</organism>
<protein>
    <recommendedName>
        <fullName evidence="8">TF-B3 domain-containing protein</fullName>
    </recommendedName>
</protein>
<dbReference type="Proteomes" id="UP000242715">
    <property type="component" value="Unassembled WGS sequence"/>
</dbReference>
<evidence type="ECO:0000256" key="3">
    <source>
        <dbReference type="ARBA" id="ARBA00023125"/>
    </source>
</evidence>
<gene>
    <name evidence="6" type="ORF">TSUD_320960</name>
</gene>
<dbReference type="PANTHER" id="PTHR31920:SF149">
    <property type="entry name" value="B3 DOMAIN-CONTAINING PROTEIN OS01G0723500-LIKE ISOFORM X1"/>
    <property type="match status" value="1"/>
</dbReference>
<dbReference type="PANTHER" id="PTHR31920">
    <property type="entry name" value="B3 DOMAIN-CONTAINING"/>
    <property type="match status" value="1"/>
</dbReference>
<reference evidence="7" key="1">
    <citation type="journal article" date="2017" name="Front. Plant Sci.">
        <title>Climate Clever Clovers: New Paradigm to Reduce the Environmental Footprint of Ruminants by Breeding Low Methanogenic Forages Utilizing Haplotype Variation.</title>
        <authorList>
            <person name="Kaur P."/>
            <person name="Appels R."/>
            <person name="Bayer P.E."/>
            <person name="Keeble-Gagnere G."/>
            <person name="Wang J."/>
            <person name="Hirakawa H."/>
            <person name="Shirasawa K."/>
            <person name="Vercoe P."/>
            <person name="Stefanova K."/>
            <person name="Durmic Z."/>
            <person name="Nichols P."/>
            <person name="Revell C."/>
            <person name="Isobe S.N."/>
            <person name="Edwards D."/>
            <person name="Erskine W."/>
        </authorList>
    </citation>
    <scope>NUCLEOTIDE SEQUENCE [LARGE SCALE GENOMIC DNA]</scope>
    <source>
        <strain evidence="7">cv. Daliak</strain>
    </source>
</reference>
<keyword evidence="5" id="KW-0539">Nucleus</keyword>
<evidence type="ECO:0008006" key="8">
    <source>
        <dbReference type="Google" id="ProtNLM"/>
    </source>
</evidence>
<dbReference type="GO" id="GO:0003677">
    <property type="term" value="F:DNA binding"/>
    <property type="evidence" value="ECO:0007669"/>
    <property type="project" value="UniProtKB-KW"/>
</dbReference>
<evidence type="ECO:0000313" key="7">
    <source>
        <dbReference type="Proteomes" id="UP000242715"/>
    </source>
</evidence>
<keyword evidence="4" id="KW-0804">Transcription</keyword>
<evidence type="ECO:0000256" key="5">
    <source>
        <dbReference type="ARBA" id="ARBA00023242"/>
    </source>
</evidence>
<name>A0A2Z6NC93_TRISU</name>
<evidence type="ECO:0000256" key="1">
    <source>
        <dbReference type="ARBA" id="ARBA00004123"/>
    </source>
</evidence>
<dbReference type="EMBL" id="DF973773">
    <property type="protein sequence ID" value="GAU39683.1"/>
    <property type="molecule type" value="Genomic_DNA"/>
</dbReference>
<dbReference type="OrthoDB" id="1864528at2759"/>
<keyword evidence="2" id="KW-0805">Transcription regulation</keyword>
<evidence type="ECO:0000256" key="4">
    <source>
        <dbReference type="ARBA" id="ARBA00023163"/>
    </source>
</evidence>
<comment type="subcellular location">
    <subcellularLocation>
        <location evidence="1">Nucleus</location>
    </subcellularLocation>
</comment>
<keyword evidence="3" id="KW-0238">DNA-binding</keyword>
<evidence type="ECO:0000256" key="2">
    <source>
        <dbReference type="ARBA" id="ARBA00023015"/>
    </source>
</evidence>
<keyword evidence="7" id="KW-1185">Reference proteome</keyword>
<accession>A0A2Z6NC93</accession>
<sequence length="455" mass="53055">MVSPSNASFINCASFLNMEALHQIDGEQSPCLDDFVSKLQTFHLEFDAYSPLGRLPRSFVREFGNLIDQYVVLRDPNLNEIEVRVVKRPDGLYFEEGWLELKKTYNIWFGGWVTITYVNPKLLAITLMTRWESEVKYPLHSPPLKLMLARVGNNHEMDSSSSTTFSSGCLYPKWFLRSYFKELTNYDVHSGILVYGEWIDFCKAHHIQEGQRVRFAVTEPSSNYVLYVCVYPQIGLQTTLSYPLAPVDWATAYLEPNYLDMVKVRYRSIYIECCKSRYVGKVPCMFEEEFGTEMHRYNMLVDRFGNRFEVILEKRGDELCFTHGWSEIPNSYLSGDVKYGWVSLTYIRPRLFALVVVDRFYRDVFGNRVYSDIRVNLNRSLFGRDEYPVRGLKVRIPYRHDDRDFTHIFVVILTDSDIHSGFLANYAPMRSFNVHATRACCSFCNVGLPCIYDVL</sequence>
<proteinExistence type="predicted"/>
<dbReference type="AlphaFoldDB" id="A0A2Z6NC93"/>